<feature type="domain" description="PhoD-like phosphatase metallophosphatase" evidence="3">
    <location>
        <begin position="178"/>
        <end position="534"/>
    </location>
</feature>
<protein>
    <recommendedName>
        <fullName evidence="7">Alkaline phosphatase</fullName>
    </recommendedName>
</protein>
<sequence>MTLLSFVVALLLLQCAAAYPELFNNLAYRSPSLRFPTDSVLAHDVGALARRHTKRDGSTARYEGGLYFPYGIASGDPLADSAILWTHPVVAGGNTSLPVCLQYQTAKDDKITQVVDTGLACTTSDVDYSLKVETKNLKAKTRYYYRFSTVGKNSTSSPVGSFKTMPRPDDATVDKLTLAVFSCSNLPYGFFNAYRKASARTNEVDYFTHVGDWIYEGKAVKGALEERQFEPRIEIAHLDEYRQRHAAYRGKDENLRAMLQNYAALTVWDDHEVADNTYKDGSADSNNTKAGYVNGIPFSERKKNAVKAYYEWMPIRQVDTTDKLRIYRQFQYGKLADINMADTRQEDRDITDIYYNTAYVKSISNDSSRHMMSNKQRDWLSQKITSSSATWKVLAQQVIFNNPLTPGSNGTFDENYDAWSGYKATQRHFMQTISKVNNTIILSGDSHAAWAFDTVPVETMSAYDPKTGAGSIAVEFAGTAVSSTSSYGKNLTTSQYNARAQQLVRKNANLQFAEGQKRGYFVLTLQPHEARADYWGVVDNNDRNSDEVLVATMTVEKDQNRLKRPLNGGNNSTGGAIQGLEGYTG</sequence>
<reference evidence="5 6" key="1">
    <citation type="journal article" date="2018" name="Mol. Biol. Evol.">
        <title>Broad Genomic Sampling Reveals a Smut Pathogenic Ancestry of the Fungal Clade Ustilaginomycotina.</title>
        <authorList>
            <person name="Kijpornyongpan T."/>
            <person name="Mondo S.J."/>
            <person name="Barry K."/>
            <person name="Sandor L."/>
            <person name="Lee J."/>
            <person name="Lipzen A."/>
            <person name="Pangilinan J."/>
            <person name="LaButti K."/>
            <person name="Hainaut M."/>
            <person name="Henrissat B."/>
            <person name="Grigoriev I.V."/>
            <person name="Spatafora J.W."/>
            <person name="Aime M.C."/>
        </authorList>
    </citation>
    <scope>NUCLEOTIDE SEQUENCE [LARGE SCALE GENOMIC DNA]</scope>
    <source>
        <strain evidence="5 6">MCA 4198</strain>
    </source>
</reference>
<feature type="chain" id="PRO_5016236918" description="Alkaline phosphatase" evidence="2">
    <location>
        <begin position="19"/>
        <end position="585"/>
    </location>
</feature>
<evidence type="ECO:0000256" key="2">
    <source>
        <dbReference type="SAM" id="SignalP"/>
    </source>
</evidence>
<dbReference type="OrthoDB" id="29024at2759"/>
<dbReference type="Pfam" id="PF16655">
    <property type="entry name" value="PhoD_N"/>
    <property type="match status" value="1"/>
</dbReference>
<dbReference type="GeneID" id="37040084"/>
<dbReference type="InterPro" id="IPR029052">
    <property type="entry name" value="Metallo-depent_PP-like"/>
</dbReference>
<dbReference type="InterPro" id="IPR052900">
    <property type="entry name" value="Phospholipid_Metab_Enz"/>
</dbReference>
<gene>
    <name evidence="5" type="ORF">FA10DRAFT_163155</name>
</gene>
<organism evidence="5 6">
    <name type="scientific">Acaromyces ingoldii</name>
    <dbReference type="NCBI Taxonomy" id="215250"/>
    <lineage>
        <taxon>Eukaryota</taxon>
        <taxon>Fungi</taxon>
        <taxon>Dikarya</taxon>
        <taxon>Basidiomycota</taxon>
        <taxon>Ustilaginomycotina</taxon>
        <taxon>Exobasidiomycetes</taxon>
        <taxon>Exobasidiales</taxon>
        <taxon>Cryptobasidiaceae</taxon>
        <taxon>Acaromyces</taxon>
    </lineage>
</organism>
<evidence type="ECO:0000313" key="6">
    <source>
        <dbReference type="Proteomes" id="UP000245768"/>
    </source>
</evidence>
<dbReference type="SUPFAM" id="SSF56300">
    <property type="entry name" value="Metallo-dependent phosphatases"/>
    <property type="match status" value="1"/>
</dbReference>
<dbReference type="Gene3D" id="2.60.40.380">
    <property type="entry name" value="Purple acid phosphatase-like, N-terminal"/>
    <property type="match status" value="1"/>
</dbReference>
<feature type="signal peptide" evidence="2">
    <location>
        <begin position="1"/>
        <end position="18"/>
    </location>
</feature>
<evidence type="ECO:0000259" key="4">
    <source>
        <dbReference type="Pfam" id="PF16655"/>
    </source>
</evidence>
<dbReference type="PANTHER" id="PTHR43606">
    <property type="entry name" value="PHOSPHATASE, PUTATIVE (AFU_ORTHOLOGUE AFUA_6G08710)-RELATED"/>
    <property type="match status" value="1"/>
</dbReference>
<dbReference type="Pfam" id="PF09423">
    <property type="entry name" value="PhoD"/>
    <property type="match status" value="1"/>
</dbReference>
<name>A0A316YGZ2_9BASI</name>
<dbReference type="RefSeq" id="XP_025375630.1">
    <property type="nucleotide sequence ID" value="XM_025518168.1"/>
</dbReference>
<dbReference type="EMBL" id="KZ819638">
    <property type="protein sequence ID" value="PWN88432.1"/>
    <property type="molecule type" value="Genomic_DNA"/>
</dbReference>
<keyword evidence="6" id="KW-1185">Reference proteome</keyword>
<evidence type="ECO:0000259" key="3">
    <source>
        <dbReference type="Pfam" id="PF09423"/>
    </source>
</evidence>
<dbReference type="InParanoid" id="A0A316YGZ2"/>
<evidence type="ECO:0000256" key="1">
    <source>
        <dbReference type="SAM" id="MobiDB-lite"/>
    </source>
</evidence>
<feature type="domain" description="Phospholipase D N-terminal" evidence="4">
    <location>
        <begin position="71"/>
        <end position="164"/>
    </location>
</feature>
<evidence type="ECO:0008006" key="7">
    <source>
        <dbReference type="Google" id="ProtNLM"/>
    </source>
</evidence>
<dbReference type="PANTHER" id="PTHR43606:SF7">
    <property type="entry name" value="PHOSPHATASE, PUTATIVE (AFU_ORTHOLOGUE AFUA_6G08710)-RELATED"/>
    <property type="match status" value="1"/>
</dbReference>
<dbReference type="Proteomes" id="UP000245768">
    <property type="component" value="Unassembled WGS sequence"/>
</dbReference>
<proteinExistence type="predicted"/>
<dbReference type="InterPro" id="IPR018946">
    <property type="entry name" value="PhoD-like_MPP"/>
</dbReference>
<feature type="region of interest" description="Disordered" evidence="1">
    <location>
        <begin position="562"/>
        <end position="585"/>
    </location>
</feature>
<evidence type="ECO:0000313" key="5">
    <source>
        <dbReference type="EMBL" id="PWN88432.1"/>
    </source>
</evidence>
<accession>A0A316YGZ2</accession>
<dbReference type="InterPro" id="IPR038607">
    <property type="entry name" value="PhoD-like_sf"/>
</dbReference>
<keyword evidence="2" id="KW-0732">Signal</keyword>
<dbReference type="STRING" id="215250.A0A316YGZ2"/>
<dbReference type="InterPro" id="IPR032093">
    <property type="entry name" value="PhoD_N"/>
</dbReference>
<dbReference type="Gene3D" id="3.60.21.70">
    <property type="entry name" value="PhoD-like phosphatase"/>
    <property type="match status" value="1"/>
</dbReference>
<dbReference type="AlphaFoldDB" id="A0A316YGZ2"/>
<dbReference type="CDD" id="cd07389">
    <property type="entry name" value="MPP_PhoD"/>
    <property type="match status" value="1"/>
</dbReference>